<dbReference type="EMBL" id="CAKMRJ010000113">
    <property type="protein sequence ID" value="CAH1418090.1"/>
    <property type="molecule type" value="Genomic_DNA"/>
</dbReference>
<protein>
    <submittedName>
        <fullName evidence="2">Uncharacterized protein</fullName>
    </submittedName>
</protein>
<comment type="caution">
    <text evidence="2">The sequence shown here is derived from an EMBL/GenBank/DDBJ whole genome shotgun (WGS) entry which is preliminary data.</text>
</comment>
<gene>
    <name evidence="2" type="ORF">LVIROSA_LOCUS5706</name>
</gene>
<reference evidence="2 3" key="1">
    <citation type="submission" date="2022-01" db="EMBL/GenBank/DDBJ databases">
        <authorList>
            <person name="Xiong W."/>
            <person name="Schranz E."/>
        </authorList>
    </citation>
    <scope>NUCLEOTIDE SEQUENCE [LARGE SCALE GENOMIC DNA]</scope>
</reference>
<evidence type="ECO:0000313" key="2">
    <source>
        <dbReference type="EMBL" id="CAH1418090.1"/>
    </source>
</evidence>
<evidence type="ECO:0000313" key="3">
    <source>
        <dbReference type="Proteomes" id="UP001157418"/>
    </source>
</evidence>
<dbReference type="Proteomes" id="UP001157418">
    <property type="component" value="Unassembled WGS sequence"/>
</dbReference>
<dbReference type="AlphaFoldDB" id="A0AAU9LU62"/>
<evidence type="ECO:0000256" key="1">
    <source>
        <dbReference type="SAM" id="MobiDB-lite"/>
    </source>
</evidence>
<proteinExistence type="predicted"/>
<keyword evidence="3" id="KW-1185">Reference proteome</keyword>
<name>A0AAU9LU62_9ASTR</name>
<accession>A0AAU9LU62</accession>
<feature type="region of interest" description="Disordered" evidence="1">
    <location>
        <begin position="1"/>
        <end position="27"/>
    </location>
</feature>
<sequence>MRMDNTKAQTRGKGKATSSNSSVGIERSARWEEMVAQMAQLSTTLEKHMSETVGLTEYSLLMQDVRHLDPEDQEAAKVVKASIREKYKLNHN</sequence>
<organism evidence="2 3">
    <name type="scientific">Lactuca virosa</name>
    <dbReference type="NCBI Taxonomy" id="75947"/>
    <lineage>
        <taxon>Eukaryota</taxon>
        <taxon>Viridiplantae</taxon>
        <taxon>Streptophyta</taxon>
        <taxon>Embryophyta</taxon>
        <taxon>Tracheophyta</taxon>
        <taxon>Spermatophyta</taxon>
        <taxon>Magnoliopsida</taxon>
        <taxon>eudicotyledons</taxon>
        <taxon>Gunneridae</taxon>
        <taxon>Pentapetalae</taxon>
        <taxon>asterids</taxon>
        <taxon>campanulids</taxon>
        <taxon>Asterales</taxon>
        <taxon>Asteraceae</taxon>
        <taxon>Cichorioideae</taxon>
        <taxon>Cichorieae</taxon>
        <taxon>Lactucinae</taxon>
        <taxon>Lactuca</taxon>
    </lineage>
</organism>